<evidence type="ECO:0000313" key="2">
    <source>
        <dbReference type="Proteomes" id="UP000187012"/>
    </source>
</evidence>
<proteinExistence type="predicted"/>
<accession>A0A1N7RVW2</accession>
<dbReference type="AlphaFoldDB" id="A0A1N7RVW2"/>
<reference evidence="1 2" key="1">
    <citation type="submission" date="2016-12" db="EMBL/GenBank/DDBJ databases">
        <authorList>
            <person name="Song W.-J."/>
            <person name="Kurnit D.M."/>
        </authorList>
    </citation>
    <scope>NUCLEOTIDE SEQUENCE [LARGE SCALE GENOMIC DNA]</scope>
    <source>
        <strain evidence="1 2">STM7296</strain>
    </source>
</reference>
<gene>
    <name evidence="1" type="ORF">BN2475_190144</name>
</gene>
<evidence type="ECO:0000313" key="1">
    <source>
        <dbReference type="EMBL" id="SIT39246.1"/>
    </source>
</evidence>
<dbReference type="EMBL" id="CYGX02000019">
    <property type="protein sequence ID" value="SIT39246.1"/>
    <property type="molecule type" value="Genomic_DNA"/>
</dbReference>
<keyword evidence="2" id="KW-1185">Reference proteome</keyword>
<dbReference type="STRING" id="1247936.BN2475_190144"/>
<organism evidence="1 2">
    <name type="scientific">Paraburkholderia ribeironis</name>
    <dbReference type="NCBI Taxonomy" id="1247936"/>
    <lineage>
        <taxon>Bacteria</taxon>
        <taxon>Pseudomonadati</taxon>
        <taxon>Pseudomonadota</taxon>
        <taxon>Betaproteobacteria</taxon>
        <taxon>Burkholderiales</taxon>
        <taxon>Burkholderiaceae</taxon>
        <taxon>Paraburkholderia</taxon>
    </lineage>
</organism>
<dbReference type="Proteomes" id="UP000187012">
    <property type="component" value="Unassembled WGS sequence"/>
</dbReference>
<sequence>MNAKQGPARPGCGAGPDLAVRDEPVSGLRGVLKYLFLPVLVSGVLRI</sequence>
<name>A0A1N7RVW2_9BURK</name>
<protein>
    <submittedName>
        <fullName evidence="1">Uncharacterized protein</fullName>
    </submittedName>
</protein>